<keyword evidence="2" id="KW-1185">Reference proteome</keyword>
<organism evidence="1 2">
    <name type="scientific">Rhynchosporium secalis</name>
    <name type="common">Barley scald fungus</name>
    <dbReference type="NCBI Taxonomy" id="38038"/>
    <lineage>
        <taxon>Eukaryota</taxon>
        <taxon>Fungi</taxon>
        <taxon>Dikarya</taxon>
        <taxon>Ascomycota</taxon>
        <taxon>Pezizomycotina</taxon>
        <taxon>Leotiomycetes</taxon>
        <taxon>Helotiales</taxon>
        <taxon>Ploettnerulaceae</taxon>
        <taxon>Rhynchosporium</taxon>
    </lineage>
</organism>
<evidence type="ECO:0000313" key="1">
    <source>
        <dbReference type="EMBL" id="CZT51198.1"/>
    </source>
</evidence>
<protein>
    <submittedName>
        <fullName evidence="1">Uncharacterized protein</fullName>
    </submittedName>
</protein>
<dbReference type="AlphaFoldDB" id="A0A1E1MQ19"/>
<name>A0A1E1MQ19_RHYSE</name>
<sequence>MPRQALALALAPALALPNNSMGESDQLTLIAGQDFTSNHNLSQKYSNNGKCNFMLMKRSMNNINELVLATQSDRCSNMFESAFKLTGKAGGRADLKLVPLVWL</sequence>
<dbReference type="EMBL" id="FJVC01000481">
    <property type="protein sequence ID" value="CZT51198.1"/>
    <property type="molecule type" value="Genomic_DNA"/>
</dbReference>
<evidence type="ECO:0000313" key="2">
    <source>
        <dbReference type="Proteomes" id="UP000177625"/>
    </source>
</evidence>
<gene>
    <name evidence="1" type="ORF">RSE6_12315</name>
</gene>
<accession>A0A1E1MQ19</accession>
<proteinExistence type="predicted"/>
<reference evidence="2" key="1">
    <citation type="submission" date="2016-03" db="EMBL/GenBank/DDBJ databases">
        <authorList>
            <person name="Guldener U."/>
        </authorList>
    </citation>
    <scope>NUCLEOTIDE SEQUENCE [LARGE SCALE GENOMIC DNA]</scope>
</reference>
<dbReference type="Proteomes" id="UP000177625">
    <property type="component" value="Unassembled WGS sequence"/>
</dbReference>